<keyword evidence="1" id="KW-0732">Signal</keyword>
<dbReference type="Pfam" id="PF07283">
    <property type="entry name" value="TrbH"/>
    <property type="match status" value="1"/>
</dbReference>
<reference evidence="2 3" key="1">
    <citation type="submission" date="2018-06" db="EMBL/GenBank/DDBJ databases">
        <title>Genomic Encyclopedia of Type Strains, Phase III (KMG-III): the genomes of soil and plant-associated and newly described type strains.</title>
        <authorList>
            <person name="Whitman W."/>
        </authorList>
    </citation>
    <scope>NUCLEOTIDE SEQUENCE [LARGE SCALE GENOMIC DNA]</scope>
    <source>
        <strain evidence="2 3">CECT 7646</strain>
    </source>
</reference>
<evidence type="ECO:0000313" key="2">
    <source>
        <dbReference type="EMBL" id="PYE73363.1"/>
    </source>
</evidence>
<sequence length="163" mass="17064">MRKIVSLALFALALGLGGCATTSSPYGNFVQSATLDQQKLATDAVQQLATLYAPARTRLELQQPTPDPFGQALVKSLRDKGYAVLEFVPAGASAQAPASAASQPSAAATKAAADGLSLRYVLDQAGDATLYRLTLMVGSQSITRPYLAQNGAFAPAGYWVRKE</sequence>
<dbReference type="Proteomes" id="UP000247540">
    <property type="component" value="Unassembled WGS sequence"/>
</dbReference>
<name>A0A318SBM8_9BURK</name>
<proteinExistence type="predicted"/>
<evidence type="ECO:0000313" key="3">
    <source>
        <dbReference type="Proteomes" id="UP000247540"/>
    </source>
</evidence>
<accession>A0A318SBM8</accession>
<dbReference type="AlphaFoldDB" id="A0A318SBM8"/>
<feature type="signal peptide" evidence="1">
    <location>
        <begin position="1"/>
        <end position="20"/>
    </location>
</feature>
<dbReference type="NCBIfam" id="NF010455">
    <property type="entry name" value="PRK13883.1-1"/>
    <property type="match status" value="1"/>
</dbReference>
<feature type="chain" id="PRO_5016239100" evidence="1">
    <location>
        <begin position="21"/>
        <end position="163"/>
    </location>
</feature>
<protein>
    <submittedName>
        <fullName evidence="2">Conjugative transfer protein TrbH</fullName>
    </submittedName>
</protein>
<organism evidence="2 3">
    <name type="scientific">Xylophilus ampelinus</name>
    <dbReference type="NCBI Taxonomy" id="54067"/>
    <lineage>
        <taxon>Bacteria</taxon>
        <taxon>Pseudomonadati</taxon>
        <taxon>Pseudomonadota</taxon>
        <taxon>Betaproteobacteria</taxon>
        <taxon>Burkholderiales</taxon>
        <taxon>Xylophilus</taxon>
    </lineage>
</organism>
<comment type="caution">
    <text evidence="2">The sequence shown here is derived from an EMBL/GenBank/DDBJ whole genome shotgun (WGS) entry which is preliminary data.</text>
</comment>
<keyword evidence="3" id="KW-1185">Reference proteome</keyword>
<dbReference type="OrthoDB" id="8481350at2"/>
<evidence type="ECO:0000256" key="1">
    <source>
        <dbReference type="SAM" id="SignalP"/>
    </source>
</evidence>
<gene>
    <name evidence="2" type="ORF">DFQ15_13714</name>
</gene>
<dbReference type="InterPro" id="IPR010837">
    <property type="entry name" value="Conjugal_tfr_TrbH"/>
</dbReference>
<dbReference type="RefSeq" id="WP_110466972.1">
    <property type="nucleotide sequence ID" value="NZ_JAMOFZ010000036.1"/>
</dbReference>
<dbReference type="PROSITE" id="PS51257">
    <property type="entry name" value="PROKAR_LIPOPROTEIN"/>
    <property type="match status" value="1"/>
</dbReference>
<dbReference type="EMBL" id="QJTC01000037">
    <property type="protein sequence ID" value="PYE73363.1"/>
    <property type="molecule type" value="Genomic_DNA"/>
</dbReference>